<evidence type="ECO:0000313" key="4">
    <source>
        <dbReference type="EMBL" id="ORY10831.1"/>
    </source>
</evidence>
<comment type="caution">
    <text evidence="4">The sequence shown here is derived from an EMBL/GenBank/DDBJ whole genome shotgun (WGS) entry which is preliminary data.</text>
</comment>
<dbReference type="Pfam" id="PF05605">
    <property type="entry name" value="zf-Di19"/>
    <property type="match status" value="1"/>
</dbReference>
<proteinExistence type="predicted"/>
<dbReference type="InterPro" id="IPR015797">
    <property type="entry name" value="NUDIX_hydrolase-like_dom_sf"/>
</dbReference>
<feature type="domain" description="Nudix hydrolase" evidence="3">
    <location>
        <begin position="349"/>
        <end position="484"/>
    </location>
</feature>
<organism evidence="4 5">
    <name type="scientific">Neocallimastix californiae</name>
    <dbReference type="NCBI Taxonomy" id="1754190"/>
    <lineage>
        <taxon>Eukaryota</taxon>
        <taxon>Fungi</taxon>
        <taxon>Fungi incertae sedis</taxon>
        <taxon>Chytridiomycota</taxon>
        <taxon>Chytridiomycota incertae sedis</taxon>
        <taxon>Neocallimastigomycetes</taxon>
        <taxon>Neocallimastigales</taxon>
        <taxon>Neocallimastigaceae</taxon>
        <taxon>Neocallimastix</taxon>
    </lineage>
</organism>
<evidence type="ECO:0000259" key="3">
    <source>
        <dbReference type="PROSITE" id="PS51462"/>
    </source>
</evidence>
<name>A0A1Y1ZKQ2_9FUNG</name>
<dbReference type="Pfam" id="PF00293">
    <property type="entry name" value="NUDIX"/>
    <property type="match status" value="1"/>
</dbReference>
<evidence type="ECO:0000256" key="1">
    <source>
        <dbReference type="ARBA" id="ARBA00022801"/>
    </source>
</evidence>
<dbReference type="PANTHER" id="PTHR21340:SF0">
    <property type="entry name" value="BIS(5'-NUCLEOSYL)-TETRAPHOSPHATASE [ASYMMETRICAL]"/>
    <property type="match status" value="1"/>
</dbReference>
<dbReference type="STRING" id="1754190.A0A1Y1ZKQ2"/>
<protein>
    <recommendedName>
        <fullName evidence="3">Nudix hydrolase domain-containing protein</fullName>
    </recommendedName>
</protein>
<evidence type="ECO:0000256" key="2">
    <source>
        <dbReference type="SAM" id="MobiDB-lite"/>
    </source>
</evidence>
<dbReference type="AlphaFoldDB" id="A0A1Y1ZKQ2"/>
<gene>
    <name evidence="4" type="ORF">LY90DRAFT_708851</name>
</gene>
<sequence>MNRQISSRGGSRSNRNINYSSDSVSGNGSNFVTSVLIICSNFTNEIKGINDDENDPNIISENVDKKNISTMRRQQDIIYTLIQLFEQIGFKVNFAKTLPSPGIWTRNLAIIILTELDASNLKYKKVKYFRPQYEDLSIEQQSMNDDMYQHSKSNYEMYSGGAHSNGNYKRDNFSIVSSSSYGNEVTSQTGASQAEVDNEAKELLWIQETSKDTRIFKIIFSTMGSRNPVVRDEWLRLGANMVTESCNDVTKALQLIYEFIHTTGGGGLLQNIFKNDTFKCPYCNMSKLSLYAFWYHVPLFHSHNIRYDNTSIICPICRSEDTRKSFFEHLQYTHFPNPEIKEAMNNKLQRRQSATIKLFALLVCRREEDGKFLMVDEVGGWGWWLPGGRVDPGETLHEAIMRKTIEETGIAINLRGVLKVEFFPNEKGTAKFRVIFFATPQNAEQKPKTIPDYESNGACWVSLHQLHHIKLRSSEPAIWFPFVARGGPIYPLDILRDVPS</sequence>
<dbReference type="PANTHER" id="PTHR21340">
    <property type="entry name" value="DIADENOSINE 5,5-P1,P4-TETRAPHOSPHATE PYROPHOSPHOHYDROLASE MUTT"/>
    <property type="match status" value="1"/>
</dbReference>
<dbReference type="InterPro" id="IPR051325">
    <property type="entry name" value="Nudix_hydrolase_domain"/>
</dbReference>
<dbReference type="InterPro" id="IPR008598">
    <property type="entry name" value="Di19_Zn-bd"/>
</dbReference>
<dbReference type="InterPro" id="IPR020476">
    <property type="entry name" value="Nudix_hydrolase"/>
</dbReference>
<keyword evidence="5" id="KW-1185">Reference proteome</keyword>
<dbReference type="InterPro" id="IPR000086">
    <property type="entry name" value="NUDIX_hydrolase_dom"/>
</dbReference>
<reference evidence="4 5" key="1">
    <citation type="submission" date="2016-08" db="EMBL/GenBank/DDBJ databases">
        <title>A Parts List for Fungal Cellulosomes Revealed by Comparative Genomics.</title>
        <authorList>
            <consortium name="DOE Joint Genome Institute"/>
            <person name="Haitjema C.H."/>
            <person name="Gilmore S.P."/>
            <person name="Henske J.K."/>
            <person name="Solomon K.V."/>
            <person name="De Groot R."/>
            <person name="Kuo A."/>
            <person name="Mondo S.J."/>
            <person name="Salamov A.A."/>
            <person name="Labutti K."/>
            <person name="Zhao Z."/>
            <person name="Chiniquy J."/>
            <person name="Barry K."/>
            <person name="Brewer H.M."/>
            <person name="Purvine S.O."/>
            <person name="Wright A.T."/>
            <person name="Boxma B."/>
            <person name="Van Alen T."/>
            <person name="Hackstein J.H."/>
            <person name="Baker S.E."/>
            <person name="Grigoriev I.V."/>
            <person name="O'Malley M.A."/>
        </authorList>
    </citation>
    <scope>NUCLEOTIDE SEQUENCE [LARGE SCALE GENOMIC DNA]</scope>
    <source>
        <strain evidence="4 5">G1</strain>
    </source>
</reference>
<accession>A0A1Y1ZKQ2</accession>
<dbReference type="SUPFAM" id="SSF55811">
    <property type="entry name" value="Nudix"/>
    <property type="match status" value="1"/>
</dbReference>
<dbReference type="OrthoDB" id="447842at2759"/>
<dbReference type="GO" id="GO:0006754">
    <property type="term" value="P:ATP biosynthetic process"/>
    <property type="evidence" value="ECO:0007669"/>
    <property type="project" value="TreeGrafter"/>
</dbReference>
<feature type="region of interest" description="Disordered" evidence="2">
    <location>
        <begin position="1"/>
        <end position="20"/>
    </location>
</feature>
<dbReference type="PROSITE" id="PS51462">
    <property type="entry name" value="NUDIX"/>
    <property type="match status" value="1"/>
</dbReference>
<keyword evidence="1" id="KW-0378">Hydrolase</keyword>
<dbReference type="EMBL" id="MCOG01000388">
    <property type="protein sequence ID" value="ORY10831.1"/>
    <property type="molecule type" value="Genomic_DNA"/>
</dbReference>
<dbReference type="GO" id="GO:0004081">
    <property type="term" value="F:bis(5'-nucleosyl)-tetraphosphatase (asymmetrical) activity"/>
    <property type="evidence" value="ECO:0007669"/>
    <property type="project" value="TreeGrafter"/>
</dbReference>
<dbReference type="GO" id="GO:0006167">
    <property type="term" value="P:AMP biosynthetic process"/>
    <property type="evidence" value="ECO:0007669"/>
    <property type="project" value="TreeGrafter"/>
</dbReference>
<dbReference type="Gene3D" id="3.90.79.10">
    <property type="entry name" value="Nucleoside Triphosphate Pyrophosphohydrolase"/>
    <property type="match status" value="1"/>
</dbReference>
<dbReference type="PRINTS" id="PR00502">
    <property type="entry name" value="NUDIXFAMILY"/>
</dbReference>
<evidence type="ECO:0000313" key="5">
    <source>
        <dbReference type="Proteomes" id="UP000193920"/>
    </source>
</evidence>
<dbReference type="Proteomes" id="UP000193920">
    <property type="component" value="Unassembled WGS sequence"/>
</dbReference>